<dbReference type="InterPro" id="IPR014710">
    <property type="entry name" value="RmlC-like_jellyroll"/>
</dbReference>
<gene>
    <name evidence="2" type="ORF">GCM10010315_59020</name>
</gene>
<keyword evidence="3" id="KW-1185">Reference proteome</keyword>
<dbReference type="InterPro" id="IPR011051">
    <property type="entry name" value="RmlC_Cupin_sf"/>
</dbReference>
<protein>
    <submittedName>
        <fullName evidence="2">Cupin domain-containing protein</fullName>
    </submittedName>
</protein>
<dbReference type="RefSeq" id="WP_344439856.1">
    <property type="nucleotide sequence ID" value="NZ_BAAASL010000033.1"/>
</dbReference>
<dbReference type="EMBL" id="BAAASL010000033">
    <property type="protein sequence ID" value="GAA2725912.1"/>
    <property type="molecule type" value="Genomic_DNA"/>
</dbReference>
<feature type="domain" description="Cupin type-2" evidence="1">
    <location>
        <begin position="51"/>
        <end position="118"/>
    </location>
</feature>
<dbReference type="Pfam" id="PF07883">
    <property type="entry name" value="Cupin_2"/>
    <property type="match status" value="1"/>
</dbReference>
<dbReference type="PANTHER" id="PTHR36440:SF1">
    <property type="entry name" value="PUTATIVE (AFU_ORTHOLOGUE AFUA_8G07350)-RELATED"/>
    <property type="match status" value="1"/>
</dbReference>
<comment type="caution">
    <text evidence="2">The sequence shown here is derived from an EMBL/GenBank/DDBJ whole genome shotgun (WGS) entry which is preliminary data.</text>
</comment>
<name>A0ABN3U8E6_9ACTN</name>
<dbReference type="Gene3D" id="2.60.120.10">
    <property type="entry name" value="Jelly Rolls"/>
    <property type="match status" value="1"/>
</dbReference>
<dbReference type="InterPro" id="IPR053146">
    <property type="entry name" value="QDO-like"/>
</dbReference>
<evidence type="ECO:0000313" key="2">
    <source>
        <dbReference type="EMBL" id="GAA2725912.1"/>
    </source>
</evidence>
<sequence length="170" mass="18343">MNSTNPHPHPTAAALVVRAAEAETVSDPSSTMTLLADSDTTGGLVTTYRSRFTKGAVGAPAHFHTRATELFHVLDGALQVLLGEEITTLTAGDFLLVPPHTTHAFRAAPGHDADVLCTFTPGMGRFDYFRLLNRVLRGEASPQEIKDSSERFDNHYVDSPAWRAALESGN</sequence>
<dbReference type="InterPro" id="IPR013096">
    <property type="entry name" value="Cupin_2"/>
</dbReference>
<evidence type="ECO:0000259" key="1">
    <source>
        <dbReference type="Pfam" id="PF07883"/>
    </source>
</evidence>
<evidence type="ECO:0000313" key="3">
    <source>
        <dbReference type="Proteomes" id="UP001500886"/>
    </source>
</evidence>
<proteinExistence type="predicted"/>
<accession>A0ABN3U8E6</accession>
<dbReference type="SUPFAM" id="SSF51182">
    <property type="entry name" value="RmlC-like cupins"/>
    <property type="match status" value="1"/>
</dbReference>
<organism evidence="2 3">
    <name type="scientific">Streptomyces luteosporeus</name>
    <dbReference type="NCBI Taxonomy" id="173856"/>
    <lineage>
        <taxon>Bacteria</taxon>
        <taxon>Bacillati</taxon>
        <taxon>Actinomycetota</taxon>
        <taxon>Actinomycetes</taxon>
        <taxon>Kitasatosporales</taxon>
        <taxon>Streptomycetaceae</taxon>
        <taxon>Streptomyces</taxon>
    </lineage>
</organism>
<dbReference type="PANTHER" id="PTHR36440">
    <property type="entry name" value="PUTATIVE (AFU_ORTHOLOGUE AFUA_8G07350)-RELATED"/>
    <property type="match status" value="1"/>
</dbReference>
<dbReference type="Proteomes" id="UP001500886">
    <property type="component" value="Unassembled WGS sequence"/>
</dbReference>
<reference evidence="2 3" key="1">
    <citation type="journal article" date="2019" name="Int. J. Syst. Evol. Microbiol.">
        <title>The Global Catalogue of Microorganisms (GCM) 10K type strain sequencing project: providing services to taxonomists for standard genome sequencing and annotation.</title>
        <authorList>
            <consortium name="The Broad Institute Genomics Platform"/>
            <consortium name="The Broad Institute Genome Sequencing Center for Infectious Disease"/>
            <person name="Wu L."/>
            <person name="Ma J."/>
        </authorList>
    </citation>
    <scope>NUCLEOTIDE SEQUENCE [LARGE SCALE GENOMIC DNA]</scope>
    <source>
        <strain evidence="2 3">JCM 4542</strain>
    </source>
</reference>